<reference evidence="1 2" key="1">
    <citation type="submission" date="2019-03" db="EMBL/GenBank/DDBJ databases">
        <title>First draft genome of Liparis tanakae, snailfish: a comprehensive survey of snailfish specific genes.</title>
        <authorList>
            <person name="Kim W."/>
            <person name="Song I."/>
            <person name="Jeong J.-H."/>
            <person name="Kim D."/>
            <person name="Kim S."/>
            <person name="Ryu S."/>
            <person name="Song J.Y."/>
            <person name="Lee S.K."/>
        </authorList>
    </citation>
    <scope>NUCLEOTIDE SEQUENCE [LARGE SCALE GENOMIC DNA]</scope>
    <source>
        <tissue evidence="1">Muscle</tissue>
    </source>
</reference>
<organism evidence="1 2">
    <name type="scientific">Liparis tanakae</name>
    <name type="common">Tanaka's snailfish</name>
    <dbReference type="NCBI Taxonomy" id="230148"/>
    <lineage>
        <taxon>Eukaryota</taxon>
        <taxon>Metazoa</taxon>
        <taxon>Chordata</taxon>
        <taxon>Craniata</taxon>
        <taxon>Vertebrata</taxon>
        <taxon>Euteleostomi</taxon>
        <taxon>Actinopterygii</taxon>
        <taxon>Neopterygii</taxon>
        <taxon>Teleostei</taxon>
        <taxon>Neoteleostei</taxon>
        <taxon>Acanthomorphata</taxon>
        <taxon>Eupercaria</taxon>
        <taxon>Perciformes</taxon>
        <taxon>Cottioidei</taxon>
        <taxon>Cottales</taxon>
        <taxon>Liparidae</taxon>
        <taxon>Liparis</taxon>
    </lineage>
</organism>
<name>A0A4Z2F286_9TELE</name>
<evidence type="ECO:0000313" key="2">
    <source>
        <dbReference type="Proteomes" id="UP000314294"/>
    </source>
</evidence>
<sequence>MFCRSALSASTVSVTLSTVFTFSVSVPRSTLLALGLCGWSVKVSPSVSLSDPLQRHCDLLVKARPILGNTPSLRYVR</sequence>
<dbReference type="AlphaFoldDB" id="A0A4Z2F286"/>
<accession>A0A4Z2F286</accession>
<dbReference type="Proteomes" id="UP000314294">
    <property type="component" value="Unassembled WGS sequence"/>
</dbReference>
<proteinExistence type="predicted"/>
<keyword evidence="2" id="KW-1185">Reference proteome</keyword>
<comment type="caution">
    <text evidence="1">The sequence shown here is derived from an EMBL/GenBank/DDBJ whole genome shotgun (WGS) entry which is preliminary data.</text>
</comment>
<gene>
    <name evidence="1" type="ORF">EYF80_054587</name>
</gene>
<dbReference type="EMBL" id="SRLO01001804">
    <property type="protein sequence ID" value="TNN35249.1"/>
    <property type="molecule type" value="Genomic_DNA"/>
</dbReference>
<protein>
    <submittedName>
        <fullName evidence="1">Uncharacterized protein</fullName>
    </submittedName>
</protein>
<evidence type="ECO:0000313" key="1">
    <source>
        <dbReference type="EMBL" id="TNN35249.1"/>
    </source>
</evidence>